<dbReference type="EMBL" id="JAMTCC010000003">
    <property type="protein sequence ID" value="MCT7944240.1"/>
    <property type="molecule type" value="Genomic_DNA"/>
</dbReference>
<name>A0A9X3AX19_9GAMM</name>
<sequence length="277" mass="30923">MGKYSKSISERIAHTKITQGYCLICGKYGVLTFDHVPPQGSITITKVEQRHITETAGFVSGNGVKGIESSNGSKFKTLCKTCNGLHVGGDNDTEIARVCKLLTSKIKDYFNIPTSPYTEISVEVDAIKFCRAMIGHILAATSVKECKVEPESTPYFDPLKRFVLGDDDALVDTHEMYYWFYPSSRHVSAKNIAFFNEGNLAISSHLHFFPIAFMVTEKNKGIFPWHAREFRLDDTVLRINMSSQGLPYAEFPFHGLHGNQMMFLDGSTAIVSYPVGQ</sequence>
<evidence type="ECO:0000313" key="1">
    <source>
        <dbReference type="EMBL" id="MCT7944240.1"/>
    </source>
</evidence>
<keyword evidence="2" id="KW-1185">Reference proteome</keyword>
<accession>A0A9X3AX19</accession>
<proteinExistence type="predicted"/>
<evidence type="ECO:0000313" key="2">
    <source>
        <dbReference type="Proteomes" id="UP001155604"/>
    </source>
</evidence>
<comment type="caution">
    <text evidence="1">The sequence shown here is derived from an EMBL/GenBank/DDBJ whole genome shotgun (WGS) entry which is preliminary data.</text>
</comment>
<reference evidence="1" key="1">
    <citation type="journal article" date="2023" name="Int. J. Syst. Evol. Microbiol.">
        <title>&lt;i&gt;Shewanella septentrionalis&lt;/i&gt; sp. nov. and &lt;i&gt;Shewanella holmiensis&lt;/i&gt; sp. nov., isolated from Baltic Sea water and sediments.</title>
        <authorList>
            <person name="Martin-Rodriguez A.J."/>
            <person name="Thorell K."/>
            <person name="Joffre E."/>
            <person name="Jensie-Markopoulos S."/>
            <person name="Moore E.R.B."/>
            <person name="Sjoling A."/>
        </authorList>
    </citation>
    <scope>NUCLEOTIDE SEQUENCE</scope>
    <source>
        <strain evidence="1">SP1W3</strain>
    </source>
</reference>
<dbReference type="Proteomes" id="UP001155604">
    <property type="component" value="Unassembled WGS sequence"/>
</dbReference>
<gene>
    <name evidence="1" type="ORF">NE536_02530</name>
</gene>
<protein>
    <submittedName>
        <fullName evidence="1">Metal-binding protein</fullName>
    </submittedName>
</protein>
<dbReference type="RefSeq" id="WP_261271700.1">
    <property type="nucleotide sequence ID" value="NZ_JAMTCC010000003.1"/>
</dbReference>
<organism evidence="1 2">
    <name type="scientific">Shewanella septentrionalis</name>
    <dbReference type="NCBI Taxonomy" id="2952223"/>
    <lineage>
        <taxon>Bacteria</taxon>
        <taxon>Pseudomonadati</taxon>
        <taxon>Pseudomonadota</taxon>
        <taxon>Gammaproteobacteria</taxon>
        <taxon>Alteromonadales</taxon>
        <taxon>Shewanellaceae</taxon>
        <taxon>Shewanella</taxon>
    </lineage>
</organism>
<dbReference type="AlphaFoldDB" id="A0A9X3AX19"/>